<dbReference type="SUPFAM" id="SSF54593">
    <property type="entry name" value="Glyoxalase/Bleomycin resistance protein/Dihydroxybiphenyl dioxygenase"/>
    <property type="match status" value="2"/>
</dbReference>
<dbReference type="PROSITE" id="PS51819">
    <property type="entry name" value="VOC"/>
    <property type="match status" value="2"/>
</dbReference>
<name>A0A941IPZ5_9ACTN</name>
<evidence type="ECO:0000313" key="3">
    <source>
        <dbReference type="Proteomes" id="UP000675781"/>
    </source>
</evidence>
<dbReference type="InterPro" id="IPR029068">
    <property type="entry name" value="Glyas_Bleomycin-R_OHBP_Dase"/>
</dbReference>
<dbReference type="EMBL" id="JAGSOG010000036">
    <property type="protein sequence ID" value="MBR7833652.1"/>
    <property type="molecule type" value="Genomic_DNA"/>
</dbReference>
<dbReference type="Proteomes" id="UP000675781">
    <property type="component" value="Unassembled WGS sequence"/>
</dbReference>
<dbReference type="PANTHER" id="PTHR33993">
    <property type="entry name" value="GLYOXALASE-RELATED"/>
    <property type="match status" value="1"/>
</dbReference>
<comment type="caution">
    <text evidence="2">The sequence shown here is derived from an EMBL/GenBank/DDBJ whole genome shotgun (WGS) entry which is preliminary data.</text>
</comment>
<proteinExistence type="predicted"/>
<evidence type="ECO:0000259" key="1">
    <source>
        <dbReference type="PROSITE" id="PS51819"/>
    </source>
</evidence>
<gene>
    <name evidence="2" type="ORF">KDL01_10280</name>
</gene>
<organism evidence="2 3">
    <name type="scientific">Actinospica durhamensis</name>
    <dbReference type="NCBI Taxonomy" id="1508375"/>
    <lineage>
        <taxon>Bacteria</taxon>
        <taxon>Bacillati</taxon>
        <taxon>Actinomycetota</taxon>
        <taxon>Actinomycetes</taxon>
        <taxon>Catenulisporales</taxon>
        <taxon>Actinospicaceae</taxon>
        <taxon>Actinospica</taxon>
    </lineage>
</organism>
<evidence type="ECO:0000313" key="2">
    <source>
        <dbReference type="EMBL" id="MBR7833652.1"/>
    </source>
</evidence>
<accession>A0A941IPZ5</accession>
<keyword evidence="3" id="KW-1185">Reference proteome</keyword>
<feature type="domain" description="VOC" evidence="1">
    <location>
        <begin position="138"/>
        <end position="252"/>
    </location>
</feature>
<feature type="domain" description="VOC" evidence="1">
    <location>
        <begin position="10"/>
        <end position="124"/>
    </location>
</feature>
<dbReference type="CDD" id="cd07247">
    <property type="entry name" value="SgaA_N_like"/>
    <property type="match status" value="2"/>
</dbReference>
<protein>
    <submittedName>
        <fullName evidence="2">VOC family protein</fullName>
    </submittedName>
</protein>
<sequence>MKVTEILPGSPCWTQLSTSDVDAAKKFYGQLFGWGAETDPRPEAGGYTMFMLDESPVGAVAPLMNPQQPVRWMLSFDTKDIDATTAAAKKAGAQVWMEPMDVMDVGRWALLSDPTGAAFSLWQKGSFAGFGKVEEPNTFGWIDLATRDKDAAVRFYTEVLGWEATDDEMYPQVGLAGKEFGGVMDMGEMFPADTLSHWNPYFLVSDVDAIADKAKQLGGGVLHGPEDTPMEGGPRIALLHDGQNAPFGVFSVKM</sequence>
<dbReference type="Pfam" id="PF00903">
    <property type="entry name" value="Glyoxalase"/>
    <property type="match status" value="2"/>
</dbReference>
<dbReference type="Gene3D" id="3.10.180.10">
    <property type="entry name" value="2,3-Dihydroxybiphenyl 1,2-Dioxygenase, domain 1"/>
    <property type="match status" value="2"/>
</dbReference>
<dbReference type="PANTHER" id="PTHR33993:SF14">
    <property type="entry name" value="GB|AAF24581.1"/>
    <property type="match status" value="1"/>
</dbReference>
<reference evidence="2" key="1">
    <citation type="submission" date="2021-04" db="EMBL/GenBank/DDBJ databases">
        <title>Genome based classification of Actinospica acidithermotolerans sp. nov., an actinobacterium isolated from an Indonesian hot spring.</title>
        <authorList>
            <person name="Kusuma A.B."/>
            <person name="Putra K.E."/>
            <person name="Nafisah S."/>
            <person name="Loh J."/>
            <person name="Nouioui I."/>
            <person name="Goodfellow M."/>
        </authorList>
    </citation>
    <scope>NUCLEOTIDE SEQUENCE</scope>
    <source>
        <strain evidence="2">CSCA 57</strain>
    </source>
</reference>
<dbReference type="InterPro" id="IPR004360">
    <property type="entry name" value="Glyas_Fos-R_dOase_dom"/>
</dbReference>
<dbReference type="AlphaFoldDB" id="A0A941IPZ5"/>
<dbReference type="InterPro" id="IPR052164">
    <property type="entry name" value="Anthracycline_SecMetBiosynth"/>
</dbReference>
<dbReference type="RefSeq" id="WP_212528173.1">
    <property type="nucleotide sequence ID" value="NZ_JAGSOG010000036.1"/>
</dbReference>
<dbReference type="InterPro" id="IPR037523">
    <property type="entry name" value="VOC_core"/>
</dbReference>